<evidence type="ECO:0000256" key="3">
    <source>
        <dbReference type="ARBA" id="ARBA00022679"/>
    </source>
</evidence>
<keyword evidence="7" id="KW-0378">Hydrolase</keyword>
<dbReference type="Pfam" id="PF18211">
    <property type="entry name" value="Csm1_B"/>
    <property type="match status" value="1"/>
</dbReference>
<evidence type="ECO:0000256" key="2">
    <source>
        <dbReference type="ARBA" id="ARBA00014333"/>
    </source>
</evidence>
<dbReference type="InterPro" id="IPR043128">
    <property type="entry name" value="Rev_trsase/Diguanyl_cyclase"/>
</dbReference>
<keyword evidence="10" id="KW-0051">Antiviral defense</keyword>
<dbReference type="Gene3D" id="3.30.70.270">
    <property type="match status" value="1"/>
</dbReference>
<dbReference type="NCBIfam" id="TIGR02578">
    <property type="entry name" value="cas_TM1811_Csm1"/>
    <property type="match status" value="1"/>
</dbReference>
<dbReference type="InterPro" id="IPR000160">
    <property type="entry name" value="GGDEF_dom"/>
</dbReference>
<evidence type="ECO:0000256" key="11">
    <source>
        <dbReference type="ARBA" id="ARBA00032922"/>
    </source>
</evidence>
<evidence type="ECO:0000259" key="12">
    <source>
        <dbReference type="PROSITE" id="PS50887"/>
    </source>
</evidence>
<evidence type="ECO:0000256" key="9">
    <source>
        <dbReference type="ARBA" id="ARBA00022840"/>
    </source>
</evidence>
<evidence type="ECO:0000256" key="8">
    <source>
        <dbReference type="ARBA" id="ARBA00022839"/>
    </source>
</evidence>
<evidence type="ECO:0000313" key="13">
    <source>
        <dbReference type="EMBL" id="GER94291.1"/>
    </source>
</evidence>
<dbReference type="CDD" id="cd09680">
    <property type="entry name" value="Cas10_III"/>
    <property type="match status" value="1"/>
</dbReference>
<dbReference type="Gene3D" id="1.10.3210.10">
    <property type="entry name" value="Hypothetical protein af1432"/>
    <property type="match status" value="1"/>
</dbReference>
<keyword evidence="8" id="KW-0269">Exonuclease</keyword>
<proteinExistence type="inferred from homology"/>
<name>A0A5J4L600_9ZZZZ</name>
<dbReference type="AlphaFoldDB" id="A0A5J4L600"/>
<evidence type="ECO:0000256" key="10">
    <source>
        <dbReference type="ARBA" id="ARBA00023118"/>
    </source>
</evidence>
<dbReference type="GO" id="GO:0016740">
    <property type="term" value="F:transferase activity"/>
    <property type="evidence" value="ECO:0007669"/>
    <property type="project" value="UniProtKB-KW"/>
</dbReference>
<keyword evidence="5" id="KW-0547">Nucleotide-binding</keyword>
<keyword evidence="9" id="KW-0067">ATP-binding</keyword>
<evidence type="ECO:0000256" key="7">
    <source>
        <dbReference type="ARBA" id="ARBA00022801"/>
    </source>
</evidence>
<dbReference type="GO" id="GO:0004519">
    <property type="term" value="F:endonuclease activity"/>
    <property type="evidence" value="ECO:0007669"/>
    <property type="project" value="UniProtKB-KW"/>
</dbReference>
<feature type="domain" description="GGDEF" evidence="12">
    <location>
        <begin position="531"/>
        <end position="683"/>
    </location>
</feature>
<keyword evidence="4" id="KW-0540">Nuclease</keyword>
<dbReference type="PANTHER" id="PTHR36528">
    <property type="entry name" value="CRISPR SYSTEM SINGLE-STRAND-SPECIFIC DEOXYRIBONUCLEASE CAS10/CSM1 (SUBTYPE III-A)"/>
    <property type="match status" value="1"/>
</dbReference>
<keyword evidence="6" id="KW-0255">Endonuclease</keyword>
<gene>
    <name evidence="13" type="ORF">A45J_2052</name>
</gene>
<dbReference type="InterPro" id="IPR013408">
    <property type="entry name" value="Cas10/Csm1"/>
</dbReference>
<evidence type="ECO:0000256" key="4">
    <source>
        <dbReference type="ARBA" id="ARBA00022722"/>
    </source>
</evidence>
<dbReference type="GO" id="GO:0004527">
    <property type="term" value="F:exonuclease activity"/>
    <property type="evidence" value="ECO:0007669"/>
    <property type="project" value="UniProtKB-KW"/>
</dbReference>
<accession>A0A5J4L600</accession>
<sequence>MENFNSIVKGALIHDIGKLIQRAQPNPSDKKHGQWGYDWLQESKFFEEDALSIRATITHHKDDEDVFTSNYGLIWYESDNLASFERKQEEDNEKGRWDMFTPLASPFFKVRNPNNLTEYAEISYLPVKKSEGVESVSFNKPDITSKDYESIIKGLKNDLELARGYRPYSINLLLMLFEKHLSNVPSITREVMRGREEQLQKHPDISLFNHSKLTAAIAGSMYHFYRETYPDKWNNELLKDEILKPSPDQKPYLLIGGDISGVQRFIYTISSKGALRSLKGRSFYLELLSEHVVSELIEALQLTRCNIIFLGGGHFYILSYNTKSALEAIDKVRKKINDFLFDEFKGSFQLHIDYVPFSKEGLKNAVPVWQGLSRKLEALKKKKWEDRLFDVLKVECQHRDCDTTYCAVCFREDLPLKDLKMVDDIIKLCEPCYNQYALGTELIKVSKSNHPVIYKLPDKPEGDSIKIGDWYYQIKYGWDKDLHKEAKAVYRINDLNAKHYSHDNTIYIPTGIYQHEDLKELSDAFNVYGMNRIAVLRMDVDNLGKIFAEAVPEEDRTFSRMASISKGLNQFFKYHLNDIVEGKDIDSYDIVGRDMKQTGRRLSVVYSGGDDLFIIGHWLDVLEASYDIKRYFEKYTGNSFITISGGIAINHENYPVYQFARDAQESEERAKSGGKNAIGIFTDESLKWVIFEKVIERIRLFKNFLKVEKDHLSIKGNSLPKTFFYRLLALARRFRNDKVLVLPKAAYLISRAKGKPEDILKIKEVIMTSNEQEWKVTEIATLITLMLMRKGGRENA</sequence>
<dbReference type="EMBL" id="BLAB01000001">
    <property type="protein sequence ID" value="GER94291.1"/>
    <property type="molecule type" value="Genomic_DNA"/>
</dbReference>
<comment type="caution">
    <text evidence="13">The sequence shown here is derived from an EMBL/GenBank/DDBJ whole genome shotgun (WGS) entry which is preliminary data.</text>
</comment>
<comment type="similarity">
    <text evidence="1">Belongs to the CRISPR-associated Cas10/Csm1 family.</text>
</comment>
<dbReference type="GO" id="GO:0051607">
    <property type="term" value="P:defense response to virus"/>
    <property type="evidence" value="ECO:0007669"/>
    <property type="project" value="UniProtKB-KW"/>
</dbReference>
<evidence type="ECO:0000256" key="1">
    <source>
        <dbReference type="ARBA" id="ARBA00005700"/>
    </source>
</evidence>
<evidence type="ECO:0000256" key="6">
    <source>
        <dbReference type="ARBA" id="ARBA00022759"/>
    </source>
</evidence>
<dbReference type="PROSITE" id="PS50887">
    <property type="entry name" value="GGDEF"/>
    <property type="match status" value="1"/>
</dbReference>
<dbReference type="InterPro" id="IPR041062">
    <property type="entry name" value="Csm1_B"/>
</dbReference>
<reference evidence="13" key="1">
    <citation type="submission" date="2019-10" db="EMBL/GenBank/DDBJ databases">
        <title>Metagenomic sequencing of thiosulfate-disproportionating enrichment culture.</title>
        <authorList>
            <person name="Umezawa K."/>
            <person name="Kojima H."/>
            <person name="Fukui M."/>
        </authorList>
    </citation>
    <scope>NUCLEOTIDE SEQUENCE</scope>
    <source>
        <strain evidence="13">45J</strain>
    </source>
</reference>
<keyword evidence="3" id="KW-0808">Transferase</keyword>
<dbReference type="InterPro" id="IPR052117">
    <property type="entry name" value="Cas10/Csm1_subtype-III-A"/>
</dbReference>
<dbReference type="PANTHER" id="PTHR36528:SF1">
    <property type="entry name" value="CRISPR SYSTEM SINGLE-STRAND-SPECIFIC DEOXYRIBONUCLEASE CAS10_CSM1 (SUBTYPE III-A)"/>
    <property type="match status" value="1"/>
</dbReference>
<protein>
    <recommendedName>
        <fullName evidence="2">CRISPR system single-strand-specific deoxyribonuclease Cas10/Csm1 (subtype III-A)</fullName>
    </recommendedName>
    <alternativeName>
        <fullName evidence="11">Cyclic oligoadenylate synthase</fullName>
    </alternativeName>
</protein>
<dbReference type="InterPro" id="IPR054767">
    <property type="entry name" value="Cas10-Cmr2_palm2"/>
</dbReference>
<dbReference type="GO" id="GO:0005524">
    <property type="term" value="F:ATP binding"/>
    <property type="evidence" value="ECO:0007669"/>
    <property type="project" value="UniProtKB-KW"/>
</dbReference>
<organism evidence="13">
    <name type="scientific">hot springs metagenome</name>
    <dbReference type="NCBI Taxonomy" id="433727"/>
    <lineage>
        <taxon>unclassified sequences</taxon>
        <taxon>metagenomes</taxon>
        <taxon>ecological metagenomes</taxon>
    </lineage>
</organism>
<dbReference type="Pfam" id="PF22335">
    <property type="entry name" value="Cas10-Cmr2_palm2"/>
    <property type="match status" value="1"/>
</dbReference>
<evidence type="ECO:0000256" key="5">
    <source>
        <dbReference type="ARBA" id="ARBA00022741"/>
    </source>
</evidence>
<dbReference type="SUPFAM" id="SSF109604">
    <property type="entry name" value="HD-domain/PDEase-like"/>
    <property type="match status" value="1"/>
</dbReference>